<keyword evidence="1" id="KW-0949">S-adenosyl-L-methionine</keyword>
<dbReference type="InterPro" id="IPR023885">
    <property type="entry name" value="4Fe4S-binding_SPASM_dom"/>
</dbReference>
<evidence type="ECO:0000256" key="2">
    <source>
        <dbReference type="ARBA" id="ARBA00022723"/>
    </source>
</evidence>
<feature type="compositionally biased region" description="Gly residues" evidence="5">
    <location>
        <begin position="73"/>
        <end position="82"/>
    </location>
</feature>
<dbReference type="InterPro" id="IPR006638">
    <property type="entry name" value="Elp3/MiaA/NifB-like_rSAM"/>
</dbReference>
<dbReference type="InterPro" id="IPR013785">
    <property type="entry name" value="Aldolase_TIM"/>
</dbReference>
<keyword evidence="7" id="KW-0560">Oxidoreductase</keyword>
<dbReference type="NCBIfam" id="TIGR04085">
    <property type="entry name" value="rSAM_more_4Fe4S"/>
    <property type="match status" value="1"/>
</dbReference>
<dbReference type="EMBL" id="CP131060">
    <property type="protein sequence ID" value="WNY25360.1"/>
    <property type="molecule type" value="Genomic_DNA"/>
</dbReference>
<dbReference type="CDD" id="cd01335">
    <property type="entry name" value="Radical_SAM"/>
    <property type="match status" value="1"/>
</dbReference>
<keyword evidence="3" id="KW-0408">Iron</keyword>
<dbReference type="SFLD" id="SFLDG01385">
    <property type="entry name" value="heme_carboxy_lyase_like"/>
    <property type="match status" value="1"/>
</dbReference>
<dbReference type="Gene3D" id="3.20.20.70">
    <property type="entry name" value="Aldolase class I"/>
    <property type="match status" value="1"/>
</dbReference>
<dbReference type="SUPFAM" id="SSF102114">
    <property type="entry name" value="Radical SAM enzymes"/>
    <property type="match status" value="1"/>
</dbReference>
<dbReference type="SFLD" id="SFLDG01386">
    <property type="entry name" value="main_SPASM_domain-containing"/>
    <property type="match status" value="1"/>
</dbReference>
<dbReference type="SFLD" id="SFLDF00542">
    <property type="entry name" value="alternative_heme_biosynthesis"/>
    <property type="match status" value="1"/>
</dbReference>
<dbReference type="PANTHER" id="PTHR11228">
    <property type="entry name" value="RADICAL SAM DOMAIN PROTEIN"/>
    <property type="match status" value="1"/>
</dbReference>
<dbReference type="InterPro" id="IPR034480">
    <property type="entry name" value="Heme_synthase-like"/>
</dbReference>
<dbReference type="Proteomes" id="UP001303587">
    <property type="component" value="Chromosome"/>
</dbReference>
<name>A0AA96V3R6_9EURY</name>
<evidence type="ECO:0000259" key="6">
    <source>
        <dbReference type="PROSITE" id="PS51918"/>
    </source>
</evidence>
<gene>
    <name evidence="7" type="primary">pqqE_1</name>
    <name evidence="7" type="ORF">MsAc7_09100</name>
</gene>
<evidence type="ECO:0000256" key="3">
    <source>
        <dbReference type="ARBA" id="ARBA00023004"/>
    </source>
</evidence>
<dbReference type="RefSeq" id="WP_338103393.1">
    <property type="nucleotide sequence ID" value="NZ_CP131060.1"/>
</dbReference>
<evidence type="ECO:0000313" key="8">
    <source>
        <dbReference type="Proteomes" id="UP001303587"/>
    </source>
</evidence>
<dbReference type="PANTHER" id="PTHR11228:SF34">
    <property type="entry name" value="TUNGSTEN-CONTAINING ALDEHYDE FERREDOXIN OXIDOREDUCTASE COFACTOR MODIFYING PROTEIN"/>
    <property type="match status" value="1"/>
</dbReference>
<dbReference type="AlphaFoldDB" id="A0AA96V3R6"/>
<evidence type="ECO:0000313" key="7">
    <source>
        <dbReference type="EMBL" id="WNY25360.1"/>
    </source>
</evidence>
<dbReference type="GeneID" id="89230021"/>
<feature type="domain" description="Radical SAM core" evidence="6">
    <location>
        <begin position="94"/>
        <end position="304"/>
    </location>
</feature>
<keyword evidence="8" id="KW-1185">Reference proteome</keyword>
<sequence>MEKKTENNMEQKMENMEKKTKNNMEQKTENMEQKTGNNMENKMPEKETGSQNMPSGNHPVLHSGRQPAVHSGGHPGHPGGHPGHPVSNTDDSGVRPPRILAWETTAACNLACKHCRGSSTIHSAKGELTTAEAKKLLEDIRETGTPIIILSGGEPLMRPDIFEIARYGTDLGFRMTLATNGTMITREIAEKIRDAGIQRVSISLDGRERTHDTFRCIPGCFADSMRGIDHLKKAGVEFQINTTVSRFNVDELEDVHAFTKEVGAVAHHFFFLVPTGRGAELTEFEITPEEYETALEWLYGIHKKTDLQIRPTCAPHYFRILRQKAKEEGIEVTPKTHGLDAMTKGCLGGISFGFISSVGDVNPCGYLPVSAGNVRETPFKEIWENAQVFNDLRNYSKYLGKCGACGYKTVCGGCRARAYHETGNYMEEEPLCSYVPPKFKRPADKS</sequence>
<dbReference type="CDD" id="cd21123">
    <property type="entry name" value="SPASM_MftC-like"/>
    <property type="match status" value="1"/>
</dbReference>
<evidence type="ECO:0000256" key="5">
    <source>
        <dbReference type="SAM" id="MobiDB-lite"/>
    </source>
</evidence>
<dbReference type="NCBIfam" id="TIGR04545">
    <property type="entry name" value="rSAM_ahbD_hemeb"/>
    <property type="match status" value="1"/>
</dbReference>
<dbReference type="GO" id="GO:0046872">
    <property type="term" value="F:metal ion binding"/>
    <property type="evidence" value="ECO:0007669"/>
    <property type="project" value="UniProtKB-KW"/>
</dbReference>
<dbReference type="InterPro" id="IPR007197">
    <property type="entry name" value="rSAM"/>
</dbReference>
<dbReference type="GO" id="GO:0016491">
    <property type="term" value="F:oxidoreductase activity"/>
    <property type="evidence" value="ECO:0007669"/>
    <property type="project" value="UniProtKB-KW"/>
</dbReference>
<evidence type="ECO:0000256" key="1">
    <source>
        <dbReference type="ARBA" id="ARBA00022691"/>
    </source>
</evidence>
<dbReference type="SMART" id="SM00729">
    <property type="entry name" value="Elp3"/>
    <property type="match status" value="1"/>
</dbReference>
<reference evidence="7 8" key="1">
    <citation type="submission" date="2023-07" db="EMBL/GenBank/DDBJ databases">
        <title>Closed genoem sequence of Methanosarcinaceae archaeon Ac7.</title>
        <authorList>
            <person name="Poehlein A."/>
            <person name="Protasov E."/>
            <person name="Platt K."/>
            <person name="Reeh H."/>
            <person name="Daniel R."/>
            <person name="Brune A."/>
        </authorList>
    </citation>
    <scope>NUCLEOTIDE SEQUENCE [LARGE SCALE GENOMIC DNA]</scope>
    <source>
        <strain evidence="7 8">Ac7</strain>
    </source>
</reference>
<feature type="region of interest" description="Disordered" evidence="5">
    <location>
        <begin position="1"/>
        <end position="96"/>
    </location>
</feature>
<dbReference type="Pfam" id="PF04055">
    <property type="entry name" value="Radical_SAM"/>
    <property type="match status" value="1"/>
</dbReference>
<evidence type="ECO:0000256" key="4">
    <source>
        <dbReference type="ARBA" id="ARBA00023014"/>
    </source>
</evidence>
<accession>A0AA96V3R6</accession>
<dbReference type="GO" id="GO:0051539">
    <property type="term" value="F:4 iron, 4 sulfur cluster binding"/>
    <property type="evidence" value="ECO:0007669"/>
    <property type="project" value="InterPro"/>
</dbReference>
<dbReference type="SFLD" id="SFLDS00029">
    <property type="entry name" value="Radical_SAM"/>
    <property type="match status" value="1"/>
</dbReference>
<dbReference type="SFLD" id="SFLDG01067">
    <property type="entry name" value="SPASM/twitch_domain_containing"/>
    <property type="match status" value="1"/>
</dbReference>
<feature type="compositionally biased region" description="Basic and acidic residues" evidence="5">
    <location>
        <begin position="1"/>
        <end position="32"/>
    </location>
</feature>
<dbReference type="PROSITE" id="PS51918">
    <property type="entry name" value="RADICAL_SAM"/>
    <property type="match status" value="1"/>
</dbReference>
<dbReference type="EC" id="1.21.98.4" evidence="7"/>
<dbReference type="Pfam" id="PF13186">
    <property type="entry name" value="SPASM"/>
    <property type="match status" value="1"/>
</dbReference>
<keyword evidence="2" id="KW-0479">Metal-binding</keyword>
<dbReference type="InterPro" id="IPR050377">
    <property type="entry name" value="Radical_SAM_PqqE_MftC-like"/>
</dbReference>
<keyword evidence="4" id="KW-0411">Iron-sulfur</keyword>
<organism evidence="7 8">
    <name type="scientific">Methanolapillus millepedarum</name>
    <dbReference type="NCBI Taxonomy" id="3028296"/>
    <lineage>
        <taxon>Archaea</taxon>
        <taxon>Methanobacteriati</taxon>
        <taxon>Methanobacteriota</taxon>
        <taxon>Stenosarchaea group</taxon>
        <taxon>Methanomicrobia</taxon>
        <taxon>Methanosarcinales</taxon>
        <taxon>Methanosarcinaceae</taxon>
        <taxon>Methanolapillus</taxon>
    </lineage>
</organism>
<dbReference type="InterPro" id="IPR058240">
    <property type="entry name" value="rSAM_sf"/>
</dbReference>
<protein>
    <submittedName>
        <fullName evidence="7">PqqA peptide cyclase</fullName>
        <ecNumber evidence="7">1.21.98.4</ecNumber>
    </submittedName>
</protein>
<dbReference type="InterPro" id="IPR030896">
    <property type="entry name" value="rSAM_AhbD_hemeb"/>
</dbReference>
<proteinExistence type="predicted"/>